<proteinExistence type="inferred from homology"/>
<gene>
    <name evidence="3" type="ORF">SSCH_1050008</name>
</gene>
<keyword evidence="4" id="KW-1185">Reference proteome</keyword>
<evidence type="ECO:0000256" key="1">
    <source>
        <dbReference type="HAMAP-Rule" id="MF_01845"/>
    </source>
</evidence>
<dbReference type="Pfam" id="PF03313">
    <property type="entry name" value="SDH_alpha"/>
    <property type="match status" value="1"/>
</dbReference>
<comment type="similarity">
    <text evidence="1">Belongs to the UPF0597 family.</text>
</comment>
<evidence type="ECO:0000313" key="3">
    <source>
        <dbReference type="EMBL" id="CEO87438.1"/>
    </source>
</evidence>
<reference evidence="4" key="1">
    <citation type="submission" date="2015-01" db="EMBL/GenBank/DDBJ databases">
        <authorList>
            <person name="Manzoor Shahid"/>
            <person name="Zubair Saima"/>
        </authorList>
    </citation>
    <scope>NUCLEOTIDE SEQUENCE [LARGE SCALE GENOMIC DNA]</scope>
    <source>
        <strain evidence="4">Sp3</strain>
    </source>
</reference>
<evidence type="ECO:0000313" key="4">
    <source>
        <dbReference type="Proteomes" id="UP000046155"/>
    </source>
</evidence>
<dbReference type="PANTHER" id="PTHR30501">
    <property type="entry name" value="UPF0597 PROTEIN YHAM"/>
    <property type="match status" value="1"/>
</dbReference>
<dbReference type="GO" id="GO:0080146">
    <property type="term" value="F:L-cysteine desulfhydrase activity"/>
    <property type="evidence" value="ECO:0007669"/>
    <property type="project" value="TreeGrafter"/>
</dbReference>
<feature type="domain" description="Serine dehydratase-like alpha subunit" evidence="2">
    <location>
        <begin position="86"/>
        <end position="415"/>
    </location>
</feature>
<dbReference type="EMBL" id="CDRZ01000008">
    <property type="protein sequence ID" value="CEO87438.1"/>
    <property type="molecule type" value="Genomic_DNA"/>
</dbReference>
<dbReference type="InterPro" id="IPR005130">
    <property type="entry name" value="Ser_deHydtase-like_asu"/>
</dbReference>
<dbReference type="HAMAP" id="MF_01845">
    <property type="entry name" value="UPF0597"/>
    <property type="match status" value="1"/>
</dbReference>
<dbReference type="GO" id="GO:0019450">
    <property type="term" value="P:L-cysteine catabolic process to pyruvate"/>
    <property type="evidence" value="ECO:0007669"/>
    <property type="project" value="TreeGrafter"/>
</dbReference>
<accession>A0A0B7MGT2</accession>
<dbReference type="InterPro" id="IPR021144">
    <property type="entry name" value="UPF0597"/>
</dbReference>
<dbReference type="OrthoDB" id="41906at2"/>
<dbReference type="Proteomes" id="UP000046155">
    <property type="component" value="Unassembled WGS sequence"/>
</dbReference>
<dbReference type="PIRSF" id="PIRSF006054">
    <property type="entry name" value="UCP006054"/>
    <property type="match status" value="1"/>
</dbReference>
<organism evidence="3 4">
    <name type="scientific">Syntrophaceticus schinkii</name>
    <dbReference type="NCBI Taxonomy" id="499207"/>
    <lineage>
        <taxon>Bacteria</taxon>
        <taxon>Bacillati</taxon>
        <taxon>Bacillota</taxon>
        <taxon>Clostridia</taxon>
        <taxon>Thermoanaerobacterales</taxon>
        <taxon>Thermoanaerobacterales Family III. Incertae Sedis</taxon>
        <taxon>Syntrophaceticus</taxon>
    </lineage>
</organism>
<dbReference type="RefSeq" id="WP_044663815.1">
    <property type="nucleotide sequence ID" value="NZ_CDRZ01000008.1"/>
</dbReference>
<name>A0A0B7MGT2_9FIRM</name>
<sequence length="437" mass="46292">MSDCYEDVINVLKEQVRPALGCTDPGVIALATATARKHLIGTLTKVQLTLSVNLYKNASAARIPWPGEFGIPLAALLGAMSGDAEAGLEVLKSVAEQDVVTAKKMVKKNLVDINVKQICPDLFVEAQLFSDKGSALVRIEDDYTNITLIQENSNTVFHQTSDPRECPLKNYDITQLNEIVSNIPLHDFDFLLKGLEMNKALASLGLEGHYGMGLGKTLKTLGQKGHLPSVHDPLTSVRMLTAAAVDARMGGADLPAMSTGGSGNQGICAFLPIGIIANYFQVESERELRGLLYSNLLTIYAKEFIGRLGSACGAAICAGVGVAAATTWMLGGTDKEITAAVNNLAGNLSGMVCDGGKPGCALKVSTCASEAVLAAFLSLEGVEIEKSDGIIGGSIQETLENIAKVCYHGMLEANSCIYRIIEDKMIHTEEGRISAAT</sequence>
<dbReference type="PANTHER" id="PTHR30501:SF2">
    <property type="entry name" value="UPF0597 PROTEIN YHAM"/>
    <property type="match status" value="1"/>
</dbReference>
<evidence type="ECO:0000259" key="2">
    <source>
        <dbReference type="Pfam" id="PF03313"/>
    </source>
</evidence>
<dbReference type="AlphaFoldDB" id="A0A0B7MGT2"/>
<protein>
    <recommendedName>
        <fullName evidence="1">UPF0597 protein SSCH_1050008</fullName>
    </recommendedName>
</protein>